<name>A0A0E9Q4D4_ANGAN</name>
<reference evidence="1" key="1">
    <citation type="submission" date="2014-11" db="EMBL/GenBank/DDBJ databases">
        <authorList>
            <person name="Amaro Gonzalez C."/>
        </authorList>
    </citation>
    <scope>NUCLEOTIDE SEQUENCE</scope>
</reference>
<reference evidence="1" key="2">
    <citation type="journal article" date="2015" name="Fish Shellfish Immunol.">
        <title>Early steps in the European eel (Anguilla anguilla)-Vibrio vulnificus interaction in the gills: Role of the RtxA13 toxin.</title>
        <authorList>
            <person name="Callol A."/>
            <person name="Pajuelo D."/>
            <person name="Ebbesson L."/>
            <person name="Teles M."/>
            <person name="MacKenzie S."/>
            <person name="Amaro C."/>
        </authorList>
    </citation>
    <scope>NUCLEOTIDE SEQUENCE</scope>
</reference>
<evidence type="ECO:0000313" key="1">
    <source>
        <dbReference type="EMBL" id="JAH10963.1"/>
    </source>
</evidence>
<dbReference type="EMBL" id="GBXM01097614">
    <property type="protein sequence ID" value="JAH10963.1"/>
    <property type="molecule type" value="Transcribed_RNA"/>
</dbReference>
<accession>A0A0E9Q4D4</accession>
<dbReference type="AlphaFoldDB" id="A0A0E9Q4D4"/>
<sequence length="25" mass="3136">MNNSCEGENLRLYQIFTYVFFRLYN</sequence>
<proteinExistence type="predicted"/>
<protein>
    <submittedName>
        <fullName evidence="1">Uncharacterized protein</fullName>
    </submittedName>
</protein>
<organism evidence="1">
    <name type="scientific">Anguilla anguilla</name>
    <name type="common">European freshwater eel</name>
    <name type="synonym">Muraena anguilla</name>
    <dbReference type="NCBI Taxonomy" id="7936"/>
    <lineage>
        <taxon>Eukaryota</taxon>
        <taxon>Metazoa</taxon>
        <taxon>Chordata</taxon>
        <taxon>Craniata</taxon>
        <taxon>Vertebrata</taxon>
        <taxon>Euteleostomi</taxon>
        <taxon>Actinopterygii</taxon>
        <taxon>Neopterygii</taxon>
        <taxon>Teleostei</taxon>
        <taxon>Anguilliformes</taxon>
        <taxon>Anguillidae</taxon>
        <taxon>Anguilla</taxon>
    </lineage>
</organism>